<dbReference type="Proteomes" id="UP001597512">
    <property type="component" value="Unassembled WGS sequence"/>
</dbReference>
<organism evidence="1 2">
    <name type="scientific">Spirosoma flavum</name>
    <dbReference type="NCBI Taxonomy" id="2048557"/>
    <lineage>
        <taxon>Bacteria</taxon>
        <taxon>Pseudomonadati</taxon>
        <taxon>Bacteroidota</taxon>
        <taxon>Cytophagia</taxon>
        <taxon>Cytophagales</taxon>
        <taxon>Cytophagaceae</taxon>
        <taxon>Spirosoma</taxon>
    </lineage>
</organism>
<keyword evidence="2" id="KW-1185">Reference proteome</keyword>
<gene>
    <name evidence="1" type="ORF">ACFS25_28820</name>
</gene>
<accession>A0ABW6AU73</accession>
<sequence length="174" mass="20863">MSSTDELDSVRRIVLAIKTYRHQTSDYQPPLGNELLRAYLQHYLSAQDWQLWQDLHLESNSSPDFPSDDKEAPRKEFEKLLSQYRRAGYELIQSWQQENSKLVIDCHIPVIRADMAYNREVFNQFKEDCLLITDRIQRLRARNEQIIEKLSQSISRRETLVARYRMLYRALLER</sequence>
<comment type="caution">
    <text evidence="1">The sequence shown here is derived from an EMBL/GenBank/DDBJ whole genome shotgun (WGS) entry which is preliminary data.</text>
</comment>
<dbReference type="RefSeq" id="WP_381508223.1">
    <property type="nucleotide sequence ID" value="NZ_JBHUOM010000044.1"/>
</dbReference>
<evidence type="ECO:0000313" key="1">
    <source>
        <dbReference type="EMBL" id="MFD2937805.1"/>
    </source>
</evidence>
<evidence type="ECO:0000313" key="2">
    <source>
        <dbReference type="Proteomes" id="UP001597512"/>
    </source>
</evidence>
<reference evidence="2" key="1">
    <citation type="journal article" date="2019" name="Int. J. Syst. Evol. Microbiol.">
        <title>The Global Catalogue of Microorganisms (GCM) 10K type strain sequencing project: providing services to taxonomists for standard genome sequencing and annotation.</title>
        <authorList>
            <consortium name="The Broad Institute Genomics Platform"/>
            <consortium name="The Broad Institute Genome Sequencing Center for Infectious Disease"/>
            <person name="Wu L."/>
            <person name="Ma J."/>
        </authorList>
    </citation>
    <scope>NUCLEOTIDE SEQUENCE [LARGE SCALE GENOMIC DNA]</scope>
    <source>
        <strain evidence="2">KCTC 52490</strain>
    </source>
</reference>
<name>A0ABW6AU73_9BACT</name>
<evidence type="ECO:0008006" key="3">
    <source>
        <dbReference type="Google" id="ProtNLM"/>
    </source>
</evidence>
<dbReference type="EMBL" id="JBHUOM010000044">
    <property type="protein sequence ID" value="MFD2937805.1"/>
    <property type="molecule type" value="Genomic_DNA"/>
</dbReference>
<protein>
    <recommendedName>
        <fullName evidence="3">DUF4254 domain-containing protein</fullName>
    </recommendedName>
</protein>
<proteinExistence type="predicted"/>